<reference evidence="9 10" key="1">
    <citation type="submission" date="2007-06" db="EMBL/GenBank/DDBJ databases">
        <authorList>
            <person name="Shimkets L."/>
            <person name="Ferriera S."/>
            <person name="Johnson J."/>
            <person name="Kravitz S."/>
            <person name="Beeson K."/>
            <person name="Sutton G."/>
            <person name="Rogers Y.-H."/>
            <person name="Friedman R."/>
            <person name="Frazier M."/>
            <person name="Venter J.C."/>
        </authorList>
    </citation>
    <scope>NUCLEOTIDE SEQUENCE [LARGE SCALE GENOMIC DNA]</scope>
    <source>
        <strain evidence="9 10">SIR-1</strain>
    </source>
</reference>
<dbReference type="PANTHER" id="PTHR30576">
    <property type="entry name" value="COLANIC BIOSYNTHESIS UDP-GLUCOSE LIPID CARRIER TRANSFERASE"/>
    <property type="match status" value="1"/>
</dbReference>
<proteinExistence type="inferred from homology"/>
<sequence>MPTVLVFLIDLLLAAAAVEGAGLLDRQLPGHAESTLGLEGTTVAAVVAAFTAALGAYLTGLHAPTLILQHKQVVARTGLVAVGTALATLVVAYFVWYQPIGRTGLLFIGLLTFALLTAWRLIYARFIANGPRVPMVVLGTGPVEQRFARRINGLEHTRYVVRGLLEGGELDPGEVGEGTLGIPVPEGVEVPPVLGGIGDAVELCQREAIHHAVVVGATGLSDTQVAALSALQAHGVRVHTAGTVWMTVALQVPIDLVDARWVLNTFEQLDRPGAMAAKRLLDLGVASVGLLLFALMFPVLWPLQRLLDPGPFFYSQDRVGFGGAVFRVHKIRTMRVAEREEQRWAATNDDRTTRLGRLLRRTRIDEFPQFWNVLRGEMSLVGPRPEQPKIVEQLEDEIPYFGYRHLVKPGITGWAQIHQGYAASVDESALKLSYDLYYVGRLSLLMDLDIMLRTAFVMAARIGSR</sequence>
<feature type="transmembrane region" description="Helical" evidence="7">
    <location>
        <begin position="280"/>
        <end position="301"/>
    </location>
</feature>
<dbReference type="EMBL" id="ABCS01000013">
    <property type="protein sequence ID" value="EDM80112.1"/>
    <property type="molecule type" value="Genomic_DNA"/>
</dbReference>
<dbReference type="eggNOG" id="COG2148">
    <property type="taxonomic scope" value="Bacteria"/>
</dbReference>
<dbReference type="OrthoDB" id="9808602at2"/>
<dbReference type="GO" id="GO:0016780">
    <property type="term" value="F:phosphotransferase activity, for other substituted phosphate groups"/>
    <property type="evidence" value="ECO:0007669"/>
    <property type="project" value="TreeGrafter"/>
</dbReference>
<keyword evidence="10" id="KW-1185">Reference proteome</keyword>
<feature type="transmembrane region" description="Helical" evidence="7">
    <location>
        <begin position="73"/>
        <end position="97"/>
    </location>
</feature>
<feature type="transmembrane region" description="Helical" evidence="7">
    <location>
        <begin position="44"/>
        <end position="61"/>
    </location>
</feature>
<name>A6G1S2_9BACT</name>
<dbReference type="Proteomes" id="UP000005801">
    <property type="component" value="Unassembled WGS sequence"/>
</dbReference>
<dbReference type="RefSeq" id="WP_006970671.1">
    <property type="nucleotide sequence ID" value="NZ_ABCS01000013.1"/>
</dbReference>
<evidence type="ECO:0000259" key="8">
    <source>
        <dbReference type="Pfam" id="PF02397"/>
    </source>
</evidence>
<feature type="domain" description="Bacterial sugar transferase" evidence="8">
    <location>
        <begin position="278"/>
        <end position="458"/>
    </location>
</feature>
<organism evidence="9 10">
    <name type="scientific">Plesiocystis pacifica SIR-1</name>
    <dbReference type="NCBI Taxonomy" id="391625"/>
    <lineage>
        <taxon>Bacteria</taxon>
        <taxon>Pseudomonadati</taxon>
        <taxon>Myxococcota</taxon>
        <taxon>Polyangia</taxon>
        <taxon>Nannocystales</taxon>
        <taxon>Nannocystaceae</taxon>
        <taxon>Plesiocystis</taxon>
    </lineage>
</organism>
<dbReference type="NCBIfam" id="TIGR03025">
    <property type="entry name" value="EPS_sugtrans"/>
    <property type="match status" value="1"/>
</dbReference>
<gene>
    <name evidence="9" type="ORF">PPSIR1_35717</name>
</gene>
<dbReference type="InterPro" id="IPR003362">
    <property type="entry name" value="Bact_transf"/>
</dbReference>
<comment type="caution">
    <text evidence="9">The sequence shown here is derived from an EMBL/GenBank/DDBJ whole genome shotgun (WGS) entry which is preliminary data.</text>
</comment>
<evidence type="ECO:0000313" key="9">
    <source>
        <dbReference type="EMBL" id="EDM80112.1"/>
    </source>
</evidence>
<evidence type="ECO:0000256" key="7">
    <source>
        <dbReference type="SAM" id="Phobius"/>
    </source>
</evidence>
<keyword evidence="4 7" id="KW-0812">Transmembrane</keyword>
<dbReference type="InterPro" id="IPR017475">
    <property type="entry name" value="EPS_sugar_tfrase"/>
</dbReference>
<evidence type="ECO:0000256" key="2">
    <source>
        <dbReference type="ARBA" id="ARBA00006464"/>
    </source>
</evidence>
<protein>
    <submittedName>
        <fullName evidence="9">Putative glycosyltransferase</fullName>
    </submittedName>
</protein>
<comment type="subcellular location">
    <subcellularLocation>
        <location evidence="1">Membrane</location>
        <topology evidence="1">Multi-pass membrane protein</topology>
    </subcellularLocation>
</comment>
<keyword evidence="5 7" id="KW-1133">Transmembrane helix</keyword>
<keyword evidence="3 9" id="KW-0808">Transferase</keyword>
<evidence type="ECO:0000256" key="6">
    <source>
        <dbReference type="ARBA" id="ARBA00023136"/>
    </source>
</evidence>
<accession>A6G1S2</accession>
<dbReference type="AlphaFoldDB" id="A6G1S2"/>
<evidence type="ECO:0000256" key="5">
    <source>
        <dbReference type="ARBA" id="ARBA00022989"/>
    </source>
</evidence>
<keyword evidence="6 7" id="KW-0472">Membrane</keyword>
<evidence type="ECO:0000256" key="1">
    <source>
        <dbReference type="ARBA" id="ARBA00004141"/>
    </source>
</evidence>
<evidence type="ECO:0000313" key="10">
    <source>
        <dbReference type="Proteomes" id="UP000005801"/>
    </source>
</evidence>
<dbReference type="PANTHER" id="PTHR30576:SF0">
    <property type="entry name" value="UNDECAPRENYL-PHOSPHATE N-ACETYLGALACTOSAMINYL 1-PHOSPHATE TRANSFERASE-RELATED"/>
    <property type="match status" value="1"/>
</dbReference>
<evidence type="ECO:0000256" key="4">
    <source>
        <dbReference type="ARBA" id="ARBA00022692"/>
    </source>
</evidence>
<comment type="similarity">
    <text evidence="2">Belongs to the bacterial sugar transferase family.</text>
</comment>
<dbReference type="Pfam" id="PF02397">
    <property type="entry name" value="Bac_transf"/>
    <property type="match status" value="1"/>
</dbReference>
<feature type="transmembrane region" description="Helical" evidence="7">
    <location>
        <begin position="103"/>
        <end position="122"/>
    </location>
</feature>
<evidence type="ECO:0000256" key="3">
    <source>
        <dbReference type="ARBA" id="ARBA00022679"/>
    </source>
</evidence>
<dbReference type="STRING" id="391625.PPSIR1_35717"/>
<dbReference type="GO" id="GO:0016020">
    <property type="term" value="C:membrane"/>
    <property type="evidence" value="ECO:0007669"/>
    <property type="project" value="UniProtKB-SubCell"/>
</dbReference>